<evidence type="ECO:0000256" key="4">
    <source>
        <dbReference type="ARBA" id="ARBA00022692"/>
    </source>
</evidence>
<dbReference type="GO" id="GO:0042158">
    <property type="term" value="P:lipoprotein biosynthetic process"/>
    <property type="evidence" value="ECO:0007669"/>
    <property type="project" value="UniProtKB-UniRule"/>
</dbReference>
<comment type="subcellular location">
    <subcellularLocation>
        <location evidence="1 8">Cell membrane</location>
        <topology evidence="1 8">Multi-pass membrane protein</topology>
    </subcellularLocation>
</comment>
<dbReference type="EC" id="2.3.1.269" evidence="8"/>
<evidence type="ECO:0000259" key="9">
    <source>
        <dbReference type="PROSITE" id="PS50263"/>
    </source>
</evidence>
<evidence type="ECO:0000256" key="2">
    <source>
        <dbReference type="ARBA" id="ARBA00022475"/>
    </source>
</evidence>
<feature type="domain" description="CN hydrolase" evidence="9">
    <location>
        <begin position="210"/>
        <end position="450"/>
    </location>
</feature>
<feature type="transmembrane region" description="Helical" evidence="8">
    <location>
        <begin position="456"/>
        <end position="478"/>
    </location>
</feature>
<keyword evidence="5 8" id="KW-1133">Transmembrane helix</keyword>
<dbReference type="InterPro" id="IPR004563">
    <property type="entry name" value="Apolipo_AcylTrfase"/>
</dbReference>
<feature type="transmembrane region" description="Helical" evidence="8">
    <location>
        <begin position="175"/>
        <end position="196"/>
    </location>
</feature>
<dbReference type="Gene3D" id="3.60.110.10">
    <property type="entry name" value="Carbon-nitrogen hydrolase"/>
    <property type="match status" value="1"/>
</dbReference>
<dbReference type="SUPFAM" id="SSF56317">
    <property type="entry name" value="Carbon-nitrogen hydrolase"/>
    <property type="match status" value="1"/>
</dbReference>
<feature type="transmembrane region" description="Helical" evidence="8">
    <location>
        <begin position="78"/>
        <end position="99"/>
    </location>
</feature>
<comment type="pathway">
    <text evidence="8">Protein modification; lipoprotein biosynthesis (N-acyl transfer).</text>
</comment>
<comment type="function">
    <text evidence="8">Catalyzes the phospholipid dependent N-acylation of the N-terminal cysteine of apolipoprotein, the last step in lipoprotein maturation.</text>
</comment>
<dbReference type="InterPro" id="IPR045378">
    <property type="entry name" value="LNT_N"/>
</dbReference>
<keyword evidence="4 8" id="KW-0812">Transmembrane</keyword>
<keyword evidence="10" id="KW-0449">Lipoprotein</keyword>
<gene>
    <name evidence="8 10" type="primary">lnt</name>
    <name evidence="10" type="ORF">ENU66_04510</name>
</gene>
<evidence type="ECO:0000256" key="6">
    <source>
        <dbReference type="ARBA" id="ARBA00023136"/>
    </source>
</evidence>
<sequence>MQRLFLVLLSFILYLLSFPPFKLYPFAFFSLVPLFLAIKDLKKSHILLLGLVFFYPFWFYHTHWILNMEVEPETKPWLVGGLIILPAYLSIFNIVPLLGIKNKHRVLLIPSLWVIFEYLRSSFYTGFPWVNIAYSQLENPYFRMLNSIGGIYFTGFFVVLFSTLLFQFWDTAKKVYLYLFIALIISCHIVGATLYYREENPENSTKILIFQPNILPREENDISEWLEVEKSYGRLLKELKDTFDLVILPESALPGYFRYSIKARNIIDSLSRITNAPVLLGSADVYINGKRKVYNTAFLVNEDSIIGQYNKIHLVPFGEWLPYENKIKFLQKLEFGQGDFSPGDSIVLLFIKGIPFGTLICFESIFPYISRHYTLKGAGFLVNITSDGWYGKSLGPKEHFELLRFRAIESGKYIARSAKTGISAIIDPKGRVVTSLGLFEWGYISAKIGIFYKKTLYAKFGDFIIIISLMTTCLALILSKRRKVKDG</sequence>
<reference evidence="10" key="1">
    <citation type="journal article" date="2020" name="mSystems">
        <title>Genome- and Community-Level Interaction Insights into Carbon Utilization and Element Cycling Functions of Hydrothermarchaeota in Hydrothermal Sediment.</title>
        <authorList>
            <person name="Zhou Z."/>
            <person name="Liu Y."/>
            <person name="Xu W."/>
            <person name="Pan J."/>
            <person name="Luo Z.H."/>
            <person name="Li M."/>
        </authorList>
    </citation>
    <scope>NUCLEOTIDE SEQUENCE [LARGE SCALE GENOMIC DNA]</scope>
    <source>
        <strain evidence="10">SpSt-69</strain>
    </source>
</reference>
<keyword evidence="2 8" id="KW-1003">Cell membrane</keyword>
<evidence type="ECO:0000256" key="5">
    <source>
        <dbReference type="ARBA" id="ARBA00022989"/>
    </source>
</evidence>
<feature type="transmembrane region" description="Helical" evidence="8">
    <location>
        <begin position="147"/>
        <end position="168"/>
    </location>
</feature>
<dbReference type="CDD" id="cd07571">
    <property type="entry name" value="ALP_N-acyl_transferase"/>
    <property type="match status" value="1"/>
</dbReference>
<dbReference type="InterPro" id="IPR036526">
    <property type="entry name" value="C-N_Hydrolase_sf"/>
</dbReference>
<organism evidence="10">
    <name type="scientific">candidate division WOR-3 bacterium</name>
    <dbReference type="NCBI Taxonomy" id="2052148"/>
    <lineage>
        <taxon>Bacteria</taxon>
        <taxon>Bacteria division WOR-3</taxon>
    </lineage>
</organism>
<dbReference type="Pfam" id="PF00795">
    <property type="entry name" value="CN_hydrolase"/>
    <property type="match status" value="1"/>
</dbReference>
<feature type="transmembrane region" description="Helical" evidence="8">
    <location>
        <begin position="6"/>
        <end position="34"/>
    </location>
</feature>
<dbReference type="PROSITE" id="PS50263">
    <property type="entry name" value="CN_HYDROLASE"/>
    <property type="match status" value="1"/>
</dbReference>
<feature type="transmembrane region" description="Helical" evidence="8">
    <location>
        <begin position="46"/>
        <end position="66"/>
    </location>
</feature>
<accession>A0A7V3ZXP5</accession>
<dbReference type="EMBL" id="DTDJ01000030">
    <property type="protein sequence ID" value="HGL17572.1"/>
    <property type="molecule type" value="Genomic_DNA"/>
</dbReference>
<comment type="caution">
    <text evidence="10">The sequence shown here is derived from an EMBL/GenBank/DDBJ whole genome shotgun (WGS) entry which is preliminary data.</text>
</comment>
<comment type="catalytic activity">
    <reaction evidence="8">
        <text>N-terminal S-1,2-diacyl-sn-glyceryl-L-cysteinyl-[lipoprotein] + a glycerophospholipid = N-acyl-S-1,2-diacyl-sn-glyceryl-L-cysteinyl-[lipoprotein] + a 2-acyl-sn-glycero-3-phospholipid + H(+)</text>
        <dbReference type="Rhea" id="RHEA:48228"/>
        <dbReference type="Rhea" id="RHEA-COMP:14681"/>
        <dbReference type="Rhea" id="RHEA-COMP:14684"/>
        <dbReference type="ChEBI" id="CHEBI:15378"/>
        <dbReference type="ChEBI" id="CHEBI:136912"/>
        <dbReference type="ChEBI" id="CHEBI:140656"/>
        <dbReference type="ChEBI" id="CHEBI:140657"/>
        <dbReference type="ChEBI" id="CHEBI:140660"/>
        <dbReference type="EC" id="2.3.1.269"/>
    </reaction>
</comment>
<evidence type="ECO:0000256" key="1">
    <source>
        <dbReference type="ARBA" id="ARBA00004651"/>
    </source>
</evidence>
<keyword evidence="7 8" id="KW-0012">Acyltransferase</keyword>
<dbReference type="AlphaFoldDB" id="A0A7V3ZXP5"/>
<dbReference type="Pfam" id="PF20154">
    <property type="entry name" value="LNT_N"/>
    <property type="match status" value="1"/>
</dbReference>
<dbReference type="HAMAP" id="MF_01148">
    <property type="entry name" value="Lnt"/>
    <property type="match status" value="1"/>
</dbReference>
<dbReference type="GO" id="GO:0016410">
    <property type="term" value="F:N-acyltransferase activity"/>
    <property type="evidence" value="ECO:0007669"/>
    <property type="project" value="UniProtKB-UniRule"/>
</dbReference>
<comment type="similarity">
    <text evidence="8">Belongs to the CN hydrolase family. Apolipoprotein N-acyltransferase subfamily.</text>
</comment>
<dbReference type="NCBIfam" id="TIGR00546">
    <property type="entry name" value="lnt"/>
    <property type="match status" value="1"/>
</dbReference>
<dbReference type="UniPathway" id="UPA00666"/>
<evidence type="ECO:0000256" key="7">
    <source>
        <dbReference type="ARBA" id="ARBA00023315"/>
    </source>
</evidence>
<dbReference type="InterPro" id="IPR003010">
    <property type="entry name" value="C-N_Hydrolase"/>
</dbReference>
<proteinExistence type="inferred from homology"/>
<dbReference type="PANTHER" id="PTHR38686:SF1">
    <property type="entry name" value="APOLIPOPROTEIN N-ACYLTRANSFERASE"/>
    <property type="match status" value="1"/>
</dbReference>
<keyword evidence="6 8" id="KW-0472">Membrane</keyword>
<evidence type="ECO:0000256" key="3">
    <source>
        <dbReference type="ARBA" id="ARBA00022679"/>
    </source>
</evidence>
<evidence type="ECO:0000313" key="10">
    <source>
        <dbReference type="EMBL" id="HGL17572.1"/>
    </source>
</evidence>
<protein>
    <recommendedName>
        <fullName evidence="8">Apolipoprotein N-acyltransferase</fullName>
        <shortName evidence="8">ALP N-acyltransferase</shortName>
        <ecNumber evidence="8">2.3.1.269</ecNumber>
    </recommendedName>
</protein>
<evidence type="ECO:0000256" key="8">
    <source>
        <dbReference type="HAMAP-Rule" id="MF_01148"/>
    </source>
</evidence>
<dbReference type="PANTHER" id="PTHR38686">
    <property type="entry name" value="APOLIPOPROTEIN N-ACYLTRANSFERASE"/>
    <property type="match status" value="1"/>
</dbReference>
<name>A0A7V3ZXP5_UNCW3</name>
<keyword evidence="3 8" id="KW-0808">Transferase</keyword>
<dbReference type="GO" id="GO:0005886">
    <property type="term" value="C:plasma membrane"/>
    <property type="evidence" value="ECO:0007669"/>
    <property type="project" value="UniProtKB-SubCell"/>
</dbReference>